<dbReference type="InterPro" id="IPR036465">
    <property type="entry name" value="vWFA_dom_sf"/>
</dbReference>
<dbReference type="InterPro" id="IPR011195">
    <property type="entry name" value="UCP010256"/>
</dbReference>
<proteinExistence type="predicted"/>
<dbReference type="AlphaFoldDB" id="B1G3J0"/>
<gene>
    <name evidence="1" type="ORF">BgramDRAFT_3927</name>
</gene>
<accession>B1G3J0</accession>
<evidence type="ECO:0000313" key="1">
    <source>
        <dbReference type="EMBL" id="EDT09205.1"/>
    </source>
</evidence>
<dbReference type="Proteomes" id="UP000005045">
    <property type="component" value="Unassembled WGS sequence"/>
</dbReference>
<dbReference type="PANTHER" id="PTHR39338:SF6">
    <property type="entry name" value="BLL5662 PROTEIN"/>
    <property type="match status" value="1"/>
</dbReference>
<sequence length="440" mass="49076">MTTPTRVDSIGDADTARVQRMTDAMNSAPTASLTNDTPTLARNVVHFVRVLRGAGLPMSPAHAVDALAALHWIDLGRRDDVRAALAATLVSAPDERDLFNAAFELFWRDPDWEGKLRALLLPKVRDGLPPPKRNNRLADALAVRAPPSPNTHKPQETEQHELRAHATFSAEERLRHRDFDTLSADEWRTLRHLIRAQRLPLAKEPTRRLKAASHGTHADLRASARQAVRAGGDWTVWKYRAVVERKPPLVLLLDISGSMSSYSRAVLYFCHALVQSRERLQVFLFGTRLTNATRALRERDPDVAIAALTEQVVDWSGGTRIGAALAEFNRRWARRVLAGRASVLLVTDGLDHEAIDVLDTEMARLRRFAHRIVWLNPLLRYSGFSPKARGVLAILPYVDAHRPVHNLESLAAFGHDFAQLTRAPRPRVLATPTAGASSWN</sequence>
<dbReference type="PIRSF" id="PIRSF010256">
    <property type="entry name" value="CoxE_vWa"/>
    <property type="match status" value="1"/>
</dbReference>
<dbReference type="InterPro" id="IPR008912">
    <property type="entry name" value="Uncharacterised_CoxE"/>
</dbReference>
<organism evidence="1 2">
    <name type="scientific">Paraburkholderia graminis (strain ATCC 700544 / DSM 17151 / LMG 18924 / NCIMB 13744 / C4D1M)</name>
    <dbReference type="NCBI Taxonomy" id="396598"/>
    <lineage>
        <taxon>Bacteria</taxon>
        <taxon>Pseudomonadati</taxon>
        <taxon>Pseudomonadota</taxon>
        <taxon>Betaproteobacteria</taxon>
        <taxon>Burkholderiales</taxon>
        <taxon>Burkholderiaceae</taxon>
        <taxon>Paraburkholderia</taxon>
    </lineage>
</organism>
<dbReference type="PANTHER" id="PTHR39338">
    <property type="entry name" value="BLL5662 PROTEIN-RELATED"/>
    <property type="match status" value="1"/>
</dbReference>
<dbReference type="Pfam" id="PF05762">
    <property type="entry name" value="VWA_CoxE"/>
    <property type="match status" value="1"/>
</dbReference>
<protein>
    <submittedName>
        <fullName evidence="1">VWA containing CoxE family protein</fullName>
    </submittedName>
</protein>
<keyword evidence="2" id="KW-1185">Reference proteome</keyword>
<evidence type="ECO:0000313" key="2">
    <source>
        <dbReference type="Proteomes" id="UP000005045"/>
    </source>
</evidence>
<dbReference type="CDD" id="cd00198">
    <property type="entry name" value="vWFA"/>
    <property type="match status" value="1"/>
</dbReference>
<dbReference type="EMBL" id="ABLD01000012">
    <property type="protein sequence ID" value="EDT09205.1"/>
    <property type="molecule type" value="Genomic_DNA"/>
</dbReference>
<dbReference type="SUPFAM" id="SSF53300">
    <property type="entry name" value="vWA-like"/>
    <property type="match status" value="1"/>
</dbReference>
<name>B1G3J0_PARG4</name>
<reference evidence="1 2" key="1">
    <citation type="submission" date="2008-03" db="EMBL/GenBank/DDBJ databases">
        <title>Sequencing of the draft genome and assembly of Burkholderia graminis C4D1M.</title>
        <authorList>
            <consortium name="US DOE Joint Genome Institute (JGI-PGF)"/>
            <person name="Copeland A."/>
            <person name="Lucas S."/>
            <person name="Lapidus A."/>
            <person name="Glavina del Rio T."/>
            <person name="Dalin E."/>
            <person name="Tice H."/>
            <person name="Bruce D."/>
            <person name="Goodwin L."/>
            <person name="Pitluck S."/>
            <person name="Larimer F."/>
            <person name="Land M.L."/>
            <person name="Hauser L."/>
            <person name="Tiedje J."/>
            <person name="Richardson P."/>
        </authorList>
    </citation>
    <scope>NUCLEOTIDE SEQUENCE [LARGE SCALE GENOMIC DNA]</scope>
    <source>
        <strain evidence="2">ATCC 700544 / DSM 17151 / LMG 18924 / NCIMB 13744 / C4D1M</strain>
    </source>
</reference>
<dbReference type="Gene3D" id="3.40.50.410">
    <property type="entry name" value="von Willebrand factor, type A domain"/>
    <property type="match status" value="1"/>
</dbReference>
<comment type="caution">
    <text evidence="1">The sequence shown here is derived from an EMBL/GenBank/DDBJ whole genome shotgun (WGS) entry which is preliminary data.</text>
</comment>